<feature type="non-terminal residue" evidence="1">
    <location>
        <position position="1"/>
    </location>
</feature>
<dbReference type="EMBL" id="CAJVQC010160144">
    <property type="protein sequence ID" value="CAG8848308.1"/>
    <property type="molecule type" value="Genomic_DNA"/>
</dbReference>
<gene>
    <name evidence="1" type="ORF">RPERSI_LOCUS35051</name>
</gene>
<dbReference type="Proteomes" id="UP000789920">
    <property type="component" value="Unassembled WGS sequence"/>
</dbReference>
<evidence type="ECO:0000313" key="1">
    <source>
        <dbReference type="EMBL" id="CAG8848308.1"/>
    </source>
</evidence>
<reference evidence="1" key="1">
    <citation type="submission" date="2021-06" db="EMBL/GenBank/DDBJ databases">
        <authorList>
            <person name="Kallberg Y."/>
            <person name="Tangrot J."/>
            <person name="Rosling A."/>
        </authorList>
    </citation>
    <scope>NUCLEOTIDE SEQUENCE</scope>
    <source>
        <strain evidence="1">MA461A</strain>
    </source>
</reference>
<protein>
    <submittedName>
        <fullName evidence="1">36085_t:CDS:1</fullName>
    </submittedName>
</protein>
<accession>A0ACA9ST35</accession>
<comment type="caution">
    <text evidence="1">The sequence shown here is derived from an EMBL/GenBank/DDBJ whole genome shotgun (WGS) entry which is preliminary data.</text>
</comment>
<proteinExistence type="predicted"/>
<name>A0ACA9ST35_9GLOM</name>
<keyword evidence="2" id="KW-1185">Reference proteome</keyword>
<sequence>GEIRFLIAGKECILKATSVKAIKIGEIEEVGNDKTLFARKYDEECQTN</sequence>
<organism evidence="1 2">
    <name type="scientific">Racocetra persica</name>
    <dbReference type="NCBI Taxonomy" id="160502"/>
    <lineage>
        <taxon>Eukaryota</taxon>
        <taxon>Fungi</taxon>
        <taxon>Fungi incertae sedis</taxon>
        <taxon>Mucoromycota</taxon>
        <taxon>Glomeromycotina</taxon>
        <taxon>Glomeromycetes</taxon>
        <taxon>Diversisporales</taxon>
        <taxon>Gigasporaceae</taxon>
        <taxon>Racocetra</taxon>
    </lineage>
</organism>
<evidence type="ECO:0000313" key="2">
    <source>
        <dbReference type="Proteomes" id="UP000789920"/>
    </source>
</evidence>